<dbReference type="Proteomes" id="UP000030747">
    <property type="component" value="Unassembled WGS sequence"/>
</dbReference>
<dbReference type="InterPro" id="IPR015943">
    <property type="entry name" value="WD40/YVTN_repeat-like_dom_sf"/>
</dbReference>
<dbReference type="GO" id="GO:0005524">
    <property type="term" value="F:ATP binding"/>
    <property type="evidence" value="ECO:0007669"/>
    <property type="project" value="InterPro"/>
</dbReference>
<dbReference type="InterPro" id="IPR001412">
    <property type="entry name" value="aa-tRNA-synth_I_CS"/>
</dbReference>
<feature type="compositionally biased region" description="Basic and acidic residues" evidence="7">
    <location>
        <begin position="454"/>
        <end position="471"/>
    </location>
</feature>
<gene>
    <name evidence="9" type="ORF">ETH_00027890</name>
</gene>
<dbReference type="Pfam" id="PF00400">
    <property type="entry name" value="WD40"/>
    <property type="match status" value="1"/>
</dbReference>
<organism evidence="9 10">
    <name type="scientific">Eimeria tenella</name>
    <name type="common">Coccidian parasite</name>
    <dbReference type="NCBI Taxonomy" id="5802"/>
    <lineage>
        <taxon>Eukaryota</taxon>
        <taxon>Sar</taxon>
        <taxon>Alveolata</taxon>
        <taxon>Apicomplexa</taxon>
        <taxon>Conoidasida</taxon>
        <taxon>Coccidia</taxon>
        <taxon>Eucoccidiorida</taxon>
        <taxon>Eimeriorina</taxon>
        <taxon>Eimeriidae</taxon>
        <taxon>Eimeria</taxon>
    </lineage>
</organism>
<sequence length="509" mass="56747">MGGPQGAQASTAPGAKQSQLPMDDPQSRTAKRSRGTIKRQRALEKKVQESVSAVTALLTETEGYLEAEGLEKTYKFTQADILENVSEEIGKKAFRLGLSFGPYFVDYTRGGRHLLLGGQKGNLGVLDCHEMKTICEVNVKETVRSVCFLQNHTLWAAAQKKYVYIYDNQGIEVHCLRDLMLTYSLSFLPYHYLMVSTGEFGELNYYDISTGQIAAKHRTKRGPCGVMAPNPTNAVMHLGHTKGTVTLWTPNLGKPAVDMLCHKGKVTALAAQDQYMVTAGVDGKWKLWDLRKYETVQSFNYFGSPPSCVSISQRGLVGLGFGSHVQIWKDVLTQQRATLYLTHEMPGEQVSCLAFRPFEDVCAYGSTGAVGTLLVPGAGLANYDSRDANPYETKNQRREREIHSLLEKIPADMISLDTTPIGTYDKKRKAAPVLPPEPNKDAKKPKKQKKKQRGRDAAEKRSRKNEREQLIQRRQLTALRLSAARNNKNNTSEKRKETITGALARFVKK</sequence>
<dbReference type="InterPro" id="IPR040315">
    <property type="entry name" value="WDR46/Utp7"/>
</dbReference>
<dbReference type="VEuPathDB" id="ToxoDB:ETH_00027890"/>
<dbReference type="GeneID" id="25254671"/>
<dbReference type="SMART" id="SM00320">
    <property type="entry name" value="WD40"/>
    <property type="match status" value="3"/>
</dbReference>
<accession>U6KYA8</accession>
<evidence type="ECO:0000256" key="6">
    <source>
        <dbReference type="PROSITE-ProRule" id="PRU00221"/>
    </source>
</evidence>
<evidence type="ECO:0000256" key="5">
    <source>
        <dbReference type="ARBA" id="ARBA00023242"/>
    </source>
</evidence>
<dbReference type="EMBL" id="HG675746">
    <property type="protein sequence ID" value="CDJ42926.1"/>
    <property type="molecule type" value="Genomic_DNA"/>
</dbReference>
<evidence type="ECO:0000259" key="8">
    <source>
        <dbReference type="SMART" id="SM01033"/>
    </source>
</evidence>
<dbReference type="InterPro" id="IPR012952">
    <property type="entry name" value="BING4_C_dom"/>
</dbReference>
<comment type="subcellular location">
    <subcellularLocation>
        <location evidence="1">Nucleus</location>
        <location evidence="1">Nucleolus</location>
    </subcellularLocation>
</comment>
<keyword evidence="3 6" id="KW-0853">WD repeat</keyword>
<keyword evidence="4" id="KW-0677">Repeat</keyword>
<proteinExistence type="predicted"/>
<dbReference type="PANTHER" id="PTHR14085">
    <property type="entry name" value="WD-REPEAT PROTEIN BING4"/>
    <property type="match status" value="1"/>
</dbReference>
<dbReference type="Pfam" id="PF08149">
    <property type="entry name" value="BING4CT"/>
    <property type="match status" value="1"/>
</dbReference>
<dbReference type="InterPro" id="IPR036322">
    <property type="entry name" value="WD40_repeat_dom_sf"/>
</dbReference>
<dbReference type="InterPro" id="IPR019775">
    <property type="entry name" value="WD40_repeat_CS"/>
</dbReference>
<evidence type="ECO:0000256" key="4">
    <source>
        <dbReference type="ARBA" id="ARBA00022737"/>
    </source>
</evidence>
<keyword evidence="2" id="KW-0698">rRNA processing</keyword>
<keyword evidence="5" id="KW-0539">Nucleus</keyword>
<evidence type="ECO:0000313" key="9">
    <source>
        <dbReference type="EMBL" id="CDJ42926.1"/>
    </source>
</evidence>
<dbReference type="PROSITE" id="PS50082">
    <property type="entry name" value="WD_REPEATS_2"/>
    <property type="match status" value="1"/>
</dbReference>
<dbReference type="GO" id="GO:0006418">
    <property type="term" value="P:tRNA aminoacylation for protein translation"/>
    <property type="evidence" value="ECO:0007669"/>
    <property type="project" value="InterPro"/>
</dbReference>
<evidence type="ECO:0000256" key="7">
    <source>
        <dbReference type="SAM" id="MobiDB-lite"/>
    </source>
</evidence>
<dbReference type="SMART" id="SM01033">
    <property type="entry name" value="BING4CT"/>
    <property type="match status" value="1"/>
</dbReference>
<evidence type="ECO:0000256" key="1">
    <source>
        <dbReference type="ARBA" id="ARBA00004604"/>
    </source>
</evidence>
<keyword evidence="10" id="KW-1185">Reference proteome</keyword>
<feature type="repeat" description="WD" evidence="6">
    <location>
        <begin position="259"/>
        <end position="298"/>
    </location>
</feature>
<dbReference type="AlphaFoldDB" id="U6KYA8"/>
<dbReference type="RefSeq" id="XP_013233676.1">
    <property type="nucleotide sequence ID" value="XM_013378222.1"/>
</dbReference>
<dbReference type="InterPro" id="IPR001680">
    <property type="entry name" value="WD40_rpt"/>
</dbReference>
<dbReference type="PROSITE" id="PS00678">
    <property type="entry name" value="WD_REPEATS_1"/>
    <property type="match status" value="1"/>
</dbReference>
<dbReference type="GO" id="GO:0004812">
    <property type="term" value="F:aminoacyl-tRNA ligase activity"/>
    <property type="evidence" value="ECO:0007669"/>
    <property type="project" value="InterPro"/>
</dbReference>
<dbReference type="PROSITE" id="PS00178">
    <property type="entry name" value="AA_TRNA_LIGASE_I"/>
    <property type="match status" value="1"/>
</dbReference>
<dbReference type="VEuPathDB" id="ToxoDB:ETH2_1350900"/>
<dbReference type="FunFam" id="2.130.10.10:FF:000378">
    <property type="entry name" value="U3 small nucleolar RNA-associated protein 7"/>
    <property type="match status" value="1"/>
</dbReference>
<dbReference type="PANTHER" id="PTHR14085:SF3">
    <property type="entry name" value="WD REPEAT-CONTAINING PROTEIN 46"/>
    <property type="match status" value="1"/>
</dbReference>
<feature type="compositionally biased region" description="Basic residues" evidence="7">
    <location>
        <begin position="29"/>
        <end position="40"/>
    </location>
</feature>
<dbReference type="GO" id="GO:0032040">
    <property type="term" value="C:small-subunit processome"/>
    <property type="evidence" value="ECO:0007669"/>
    <property type="project" value="TreeGrafter"/>
</dbReference>
<feature type="region of interest" description="Disordered" evidence="7">
    <location>
        <begin position="1"/>
        <end position="43"/>
    </location>
</feature>
<dbReference type="OMA" id="GPYHIDY"/>
<reference evidence="9" key="1">
    <citation type="submission" date="2013-10" db="EMBL/GenBank/DDBJ databases">
        <title>Genomic analysis of the causative agents of coccidiosis in chickens.</title>
        <authorList>
            <person name="Reid A.J."/>
            <person name="Blake D."/>
            <person name="Billington K."/>
            <person name="Browne H."/>
            <person name="Dunn M."/>
            <person name="Hung S."/>
            <person name="Kawahara F."/>
            <person name="Miranda-Saavedra D."/>
            <person name="Mourier T."/>
            <person name="Nagra H."/>
            <person name="Otto T.D."/>
            <person name="Rawlings N."/>
            <person name="Sanchez A."/>
            <person name="Sanders M."/>
            <person name="Subramaniam C."/>
            <person name="Tay Y."/>
            <person name="Dear P."/>
            <person name="Doerig C."/>
            <person name="Gruber A."/>
            <person name="Parkinson J."/>
            <person name="Shirley M."/>
            <person name="Wan K.L."/>
            <person name="Berriman M."/>
            <person name="Tomley F."/>
            <person name="Pain A."/>
        </authorList>
    </citation>
    <scope>NUCLEOTIDE SEQUENCE [LARGE SCALE GENOMIC DNA]</scope>
    <source>
        <strain evidence="9">Houghton</strain>
    </source>
</reference>
<feature type="region of interest" description="Disordered" evidence="7">
    <location>
        <begin position="420"/>
        <end position="500"/>
    </location>
</feature>
<dbReference type="GO" id="GO:0030686">
    <property type="term" value="C:90S preribosome"/>
    <property type="evidence" value="ECO:0007669"/>
    <property type="project" value="TreeGrafter"/>
</dbReference>
<protein>
    <submittedName>
        <fullName evidence="9">WD domain, G-beta repeat-containing protein, putative</fullName>
    </submittedName>
</protein>
<evidence type="ECO:0000313" key="10">
    <source>
        <dbReference type="Proteomes" id="UP000030747"/>
    </source>
</evidence>
<dbReference type="Gene3D" id="2.130.10.10">
    <property type="entry name" value="YVTN repeat-like/Quinoprotein amine dehydrogenase"/>
    <property type="match status" value="1"/>
</dbReference>
<evidence type="ECO:0000256" key="3">
    <source>
        <dbReference type="ARBA" id="ARBA00022574"/>
    </source>
</evidence>
<feature type="domain" description="BING4 C-terminal" evidence="8">
    <location>
        <begin position="339"/>
        <end position="418"/>
    </location>
</feature>
<feature type="compositionally biased region" description="Basic residues" evidence="7">
    <location>
        <begin position="443"/>
        <end position="453"/>
    </location>
</feature>
<dbReference type="GO" id="GO:0000462">
    <property type="term" value="P:maturation of SSU-rRNA from tricistronic rRNA transcript (SSU-rRNA, 5.8S rRNA, LSU-rRNA)"/>
    <property type="evidence" value="ECO:0007669"/>
    <property type="project" value="TreeGrafter"/>
</dbReference>
<dbReference type="SUPFAM" id="SSF50978">
    <property type="entry name" value="WD40 repeat-like"/>
    <property type="match status" value="1"/>
</dbReference>
<reference evidence="9" key="2">
    <citation type="submission" date="2013-10" db="EMBL/GenBank/DDBJ databases">
        <authorList>
            <person name="Aslett M."/>
        </authorList>
    </citation>
    <scope>NUCLEOTIDE SEQUENCE [LARGE SCALE GENOMIC DNA]</scope>
    <source>
        <strain evidence="9">Houghton</strain>
    </source>
</reference>
<dbReference type="OrthoDB" id="354164at2759"/>
<feature type="compositionally biased region" description="Polar residues" evidence="7">
    <location>
        <begin position="7"/>
        <end position="20"/>
    </location>
</feature>
<name>U6KYA8_EIMTE</name>
<evidence type="ECO:0000256" key="2">
    <source>
        <dbReference type="ARBA" id="ARBA00022552"/>
    </source>
</evidence>